<dbReference type="InterPro" id="IPR037056">
    <property type="entry name" value="RNase_H1_N_sf"/>
</dbReference>
<evidence type="ECO:0000313" key="4">
    <source>
        <dbReference type="Proteomes" id="UP000015241"/>
    </source>
</evidence>
<protein>
    <recommendedName>
        <fullName evidence="2">Ribonuclease H1 N-terminal domain-containing protein</fullName>
    </recommendedName>
</protein>
<feature type="region of interest" description="Disordered" evidence="1">
    <location>
        <begin position="1"/>
        <end position="32"/>
    </location>
</feature>
<proteinExistence type="predicted"/>
<reference evidence="3 4" key="1">
    <citation type="journal article" date="2012" name="Science">
        <title>The Paleozoic origin of enzymatic lignin decomposition reconstructed from 31 fungal genomes.</title>
        <authorList>
            <person name="Floudas D."/>
            <person name="Binder M."/>
            <person name="Riley R."/>
            <person name="Barry K."/>
            <person name="Blanchette R.A."/>
            <person name="Henrissat B."/>
            <person name="Martinez A.T."/>
            <person name="Otillar R."/>
            <person name="Spatafora J.W."/>
            <person name="Yadav J.S."/>
            <person name="Aerts A."/>
            <person name="Benoit I."/>
            <person name="Boyd A."/>
            <person name="Carlson A."/>
            <person name="Copeland A."/>
            <person name="Coutinho P.M."/>
            <person name="de Vries R.P."/>
            <person name="Ferreira P."/>
            <person name="Findley K."/>
            <person name="Foster B."/>
            <person name="Gaskell J."/>
            <person name="Glotzer D."/>
            <person name="Gorecki P."/>
            <person name="Heitman J."/>
            <person name="Hesse C."/>
            <person name="Hori C."/>
            <person name="Igarashi K."/>
            <person name="Jurgens J.A."/>
            <person name="Kallen N."/>
            <person name="Kersten P."/>
            <person name="Kohler A."/>
            <person name="Kuees U."/>
            <person name="Kumar T.K.A."/>
            <person name="Kuo A."/>
            <person name="LaButti K."/>
            <person name="Larrondo L.F."/>
            <person name="Lindquist E."/>
            <person name="Ling A."/>
            <person name="Lombard V."/>
            <person name="Lucas S."/>
            <person name="Lundell T."/>
            <person name="Martin R."/>
            <person name="McLaughlin D.J."/>
            <person name="Morgenstern I."/>
            <person name="Morin E."/>
            <person name="Murat C."/>
            <person name="Nagy L.G."/>
            <person name="Nolan M."/>
            <person name="Ohm R.A."/>
            <person name="Patyshakuliyeva A."/>
            <person name="Rokas A."/>
            <person name="Ruiz-Duenas F.J."/>
            <person name="Sabat G."/>
            <person name="Salamov A."/>
            <person name="Samejima M."/>
            <person name="Schmutz J."/>
            <person name="Slot J.C."/>
            <person name="St John F."/>
            <person name="Stenlid J."/>
            <person name="Sun H."/>
            <person name="Sun S."/>
            <person name="Syed K."/>
            <person name="Tsang A."/>
            <person name="Wiebenga A."/>
            <person name="Young D."/>
            <person name="Pisabarro A."/>
            <person name="Eastwood D.C."/>
            <person name="Martin F."/>
            <person name="Cullen D."/>
            <person name="Grigoriev I.V."/>
            <person name="Hibbett D.S."/>
        </authorList>
    </citation>
    <scope>NUCLEOTIDE SEQUENCE</scope>
    <source>
        <strain evidence="4">FP-58527</strain>
    </source>
</reference>
<name>S8EKS1_FOMSC</name>
<dbReference type="AlphaFoldDB" id="S8EKS1"/>
<dbReference type="InterPro" id="IPR011320">
    <property type="entry name" value="RNase_H1_N"/>
</dbReference>
<feature type="compositionally biased region" description="Low complexity" evidence="1">
    <location>
        <begin position="12"/>
        <end position="30"/>
    </location>
</feature>
<evidence type="ECO:0000256" key="1">
    <source>
        <dbReference type="SAM" id="MobiDB-lite"/>
    </source>
</evidence>
<dbReference type="Pfam" id="PF01693">
    <property type="entry name" value="Cauli_VI"/>
    <property type="match status" value="1"/>
</dbReference>
<organism evidence="3 4">
    <name type="scientific">Fomitopsis schrenkii</name>
    <name type="common">Brown rot fungus</name>
    <dbReference type="NCBI Taxonomy" id="2126942"/>
    <lineage>
        <taxon>Eukaryota</taxon>
        <taxon>Fungi</taxon>
        <taxon>Dikarya</taxon>
        <taxon>Basidiomycota</taxon>
        <taxon>Agaricomycotina</taxon>
        <taxon>Agaricomycetes</taxon>
        <taxon>Polyporales</taxon>
        <taxon>Fomitopsis</taxon>
    </lineage>
</organism>
<dbReference type="InParanoid" id="S8EKS1"/>
<feature type="region of interest" description="Disordered" evidence="1">
    <location>
        <begin position="128"/>
        <end position="172"/>
    </location>
</feature>
<keyword evidence="4" id="KW-1185">Reference proteome</keyword>
<dbReference type="STRING" id="743788.S8EKS1"/>
<dbReference type="SUPFAM" id="SSF55658">
    <property type="entry name" value="L9 N-domain-like"/>
    <property type="match status" value="1"/>
</dbReference>
<dbReference type="OrthoDB" id="3270804at2759"/>
<dbReference type="InterPro" id="IPR009027">
    <property type="entry name" value="Ribosomal_bL9/RNase_H1_N"/>
</dbReference>
<feature type="region of interest" description="Disordered" evidence="1">
    <location>
        <begin position="191"/>
        <end position="216"/>
    </location>
</feature>
<accession>S8EKS1</accession>
<dbReference type="EMBL" id="KE504123">
    <property type="protein sequence ID" value="EPT05687.1"/>
    <property type="molecule type" value="Genomic_DNA"/>
</dbReference>
<feature type="compositionally biased region" description="Polar residues" evidence="1">
    <location>
        <begin position="162"/>
        <end position="172"/>
    </location>
</feature>
<feature type="region of interest" description="Disordered" evidence="1">
    <location>
        <begin position="229"/>
        <end position="249"/>
    </location>
</feature>
<evidence type="ECO:0000313" key="3">
    <source>
        <dbReference type="EMBL" id="EPT05687.1"/>
    </source>
</evidence>
<gene>
    <name evidence="3" type="ORF">FOMPIDRAFT_87139</name>
</gene>
<dbReference type="Proteomes" id="UP000015241">
    <property type="component" value="Unassembled WGS sequence"/>
</dbReference>
<evidence type="ECO:0000259" key="2">
    <source>
        <dbReference type="Pfam" id="PF01693"/>
    </source>
</evidence>
<sequence>MKLSPTPESLQGGAPSSVSPPGTSSGAAPPQDMLTDAILNTDVTPTGRDIIDAAQIYFLACRLNKFRSSAASSSGLSSSALDAAGIGNLLAAAVEPIVSGEVRNENVDAHAPAGLKTEESTVKIEDDAAQVRGSRSVQMEGDIAEAEDGKPPALGGGEANESELTAGSSWPSTPAVVVTCDQDWSTVLVALSPSGSTAPPPTEVSLNSSEGYDSEDGDLETEMVNAAAQTDSYDEDGDDISVNSDAEDTAPPYATAIAYTPTLPPFPVGPVAQPAAPLAGVPGAPGAPPLGPGQPIIDPYDPDVDEWYVVWKGTSVGVFASWGEAEHYVSRISGASHKKFTSYATAMDQFNGRLARGTVCILPSRLPAL</sequence>
<feature type="domain" description="Ribonuclease H1 N-terminal" evidence="2">
    <location>
        <begin position="307"/>
        <end position="347"/>
    </location>
</feature>
<dbReference type="HOGENOM" id="CLU_750137_0_0_1"/>
<dbReference type="Gene3D" id="3.40.970.10">
    <property type="entry name" value="Ribonuclease H1, N-terminal domain"/>
    <property type="match status" value="1"/>
</dbReference>